<dbReference type="EMBL" id="JARJCN010000068">
    <property type="protein sequence ID" value="KAJ7078120.1"/>
    <property type="molecule type" value="Genomic_DNA"/>
</dbReference>
<accession>A0AAD6XGV1</accession>
<evidence type="ECO:0000313" key="2">
    <source>
        <dbReference type="Proteomes" id="UP001222325"/>
    </source>
</evidence>
<sequence>LLVRSDNKGAIGALTKGRSPNVNINLCARRTFAITAVRTQSILCPTSCAPPPLPPPRRSADLPVHEISGRVSSSSRAPEARASLLDVRLAAAATLPGKRARRAVKGRELAPSQFRPHVPADRRVLLWTAPFSLAVHAAWEEAGIRIELQRRVYEGLLRAQVAETRESYGAGLLRFHQFCDRECIPESARMPADRFLLAAFVADAIGSCTGGCIRSWLCGLRLWHLYNDAPWHGDEGWLPALKKSADKGGVAFKRPPRGPVTDEHMRALRASLDLGSPFGAATWAAACSAYRGCRRLGELLIRSASKFTTQHDTCRGTRVSHSRANGREVRDIHLVWTKTTTLAGGECILTE</sequence>
<comment type="caution">
    <text evidence="1">The sequence shown here is derived from an EMBL/GenBank/DDBJ whole genome shotgun (WGS) entry which is preliminary data.</text>
</comment>
<proteinExistence type="predicted"/>
<dbReference type="AlphaFoldDB" id="A0AAD6XGV1"/>
<reference evidence="1" key="1">
    <citation type="submission" date="2023-03" db="EMBL/GenBank/DDBJ databases">
        <title>Massive genome expansion in bonnet fungi (Mycena s.s.) driven by repeated elements and novel gene families across ecological guilds.</title>
        <authorList>
            <consortium name="Lawrence Berkeley National Laboratory"/>
            <person name="Harder C.B."/>
            <person name="Miyauchi S."/>
            <person name="Viragh M."/>
            <person name="Kuo A."/>
            <person name="Thoen E."/>
            <person name="Andreopoulos B."/>
            <person name="Lu D."/>
            <person name="Skrede I."/>
            <person name="Drula E."/>
            <person name="Henrissat B."/>
            <person name="Morin E."/>
            <person name="Kohler A."/>
            <person name="Barry K."/>
            <person name="LaButti K."/>
            <person name="Morin E."/>
            <person name="Salamov A."/>
            <person name="Lipzen A."/>
            <person name="Mereny Z."/>
            <person name="Hegedus B."/>
            <person name="Baldrian P."/>
            <person name="Stursova M."/>
            <person name="Weitz H."/>
            <person name="Taylor A."/>
            <person name="Grigoriev I.V."/>
            <person name="Nagy L.G."/>
            <person name="Martin F."/>
            <person name="Kauserud H."/>
        </authorList>
    </citation>
    <scope>NUCLEOTIDE SEQUENCE</scope>
    <source>
        <strain evidence="1">CBHHK173m</strain>
    </source>
</reference>
<organism evidence="1 2">
    <name type="scientific">Mycena belliarum</name>
    <dbReference type="NCBI Taxonomy" id="1033014"/>
    <lineage>
        <taxon>Eukaryota</taxon>
        <taxon>Fungi</taxon>
        <taxon>Dikarya</taxon>
        <taxon>Basidiomycota</taxon>
        <taxon>Agaricomycotina</taxon>
        <taxon>Agaricomycetes</taxon>
        <taxon>Agaricomycetidae</taxon>
        <taxon>Agaricales</taxon>
        <taxon>Marasmiineae</taxon>
        <taxon>Mycenaceae</taxon>
        <taxon>Mycena</taxon>
    </lineage>
</organism>
<name>A0AAD6XGV1_9AGAR</name>
<evidence type="ECO:0000313" key="1">
    <source>
        <dbReference type="EMBL" id="KAJ7078120.1"/>
    </source>
</evidence>
<keyword evidence="2" id="KW-1185">Reference proteome</keyword>
<dbReference type="Proteomes" id="UP001222325">
    <property type="component" value="Unassembled WGS sequence"/>
</dbReference>
<feature type="non-terminal residue" evidence="1">
    <location>
        <position position="1"/>
    </location>
</feature>
<feature type="non-terminal residue" evidence="1">
    <location>
        <position position="351"/>
    </location>
</feature>
<protein>
    <submittedName>
        <fullName evidence="1">Uncharacterized protein</fullName>
    </submittedName>
</protein>
<gene>
    <name evidence="1" type="ORF">B0H15DRAFT_736484</name>
</gene>